<keyword evidence="3" id="KW-1185">Reference proteome</keyword>
<feature type="transmembrane region" description="Helical" evidence="1">
    <location>
        <begin position="73"/>
        <end position="91"/>
    </location>
</feature>
<feature type="transmembrane region" description="Helical" evidence="1">
    <location>
        <begin position="49"/>
        <end position="66"/>
    </location>
</feature>
<reference evidence="2 3" key="1">
    <citation type="submission" date="2023-01" db="EMBL/GenBank/DDBJ databases">
        <title>Cultivation and genomic characterization of new, ubiquitous marine nitrite-oxidizing bacteria from the Nitrospirales.</title>
        <authorList>
            <person name="Mueller A.J."/>
            <person name="Daebeler A."/>
            <person name="Herbold C.W."/>
            <person name="Kirkegaard R.H."/>
            <person name="Daims H."/>
        </authorList>
    </citation>
    <scope>NUCLEOTIDE SEQUENCE [LARGE SCALE GENOMIC DNA]</scope>
    <source>
        <strain evidence="2 3">VA</strain>
    </source>
</reference>
<evidence type="ECO:0000256" key="1">
    <source>
        <dbReference type="SAM" id="Phobius"/>
    </source>
</evidence>
<feature type="transmembrane region" description="Helical" evidence="1">
    <location>
        <begin position="190"/>
        <end position="207"/>
    </location>
</feature>
<feature type="transmembrane region" description="Helical" evidence="1">
    <location>
        <begin position="111"/>
        <end position="128"/>
    </location>
</feature>
<evidence type="ECO:0000313" key="3">
    <source>
        <dbReference type="Proteomes" id="UP001302719"/>
    </source>
</evidence>
<organism evidence="2 3">
    <name type="scientific">Candidatus Nitrospira allomarina</name>
    <dbReference type="NCBI Taxonomy" id="3020900"/>
    <lineage>
        <taxon>Bacteria</taxon>
        <taxon>Pseudomonadati</taxon>
        <taxon>Nitrospirota</taxon>
        <taxon>Nitrospiria</taxon>
        <taxon>Nitrospirales</taxon>
        <taxon>Nitrospiraceae</taxon>
        <taxon>Nitrospira</taxon>
    </lineage>
</organism>
<feature type="transmembrane region" description="Helical" evidence="1">
    <location>
        <begin position="20"/>
        <end position="37"/>
    </location>
</feature>
<dbReference type="Pfam" id="PF09997">
    <property type="entry name" value="DUF2238"/>
    <property type="match status" value="1"/>
</dbReference>
<accession>A0AA96JR91</accession>
<dbReference type="AlphaFoldDB" id="A0AA96JR91"/>
<sequence>MQLTTAISVNNQKSFKDRTLLHGLIAWYAVFWILLAIEPLDRHDWFLENILAIGLVIVLVATYRWFPLSDVSYIFLTVFMTLHAIGAHYTYSNVPLGFWMQDWWGFERNHFDRIAHFSFGLLLAYPLRELFLRRVNVRGFWAYYLPISGILALSGFFEIIESWVALLVSPELGEAYLGTQGDEWDAQKDMTVAVIGAFFTIMLTYVLSKLASQKSPPTSS</sequence>
<keyword evidence="1" id="KW-0812">Transmembrane</keyword>
<keyword evidence="1" id="KW-0472">Membrane</keyword>
<keyword evidence="1" id="KW-1133">Transmembrane helix</keyword>
<name>A0AA96JR91_9BACT</name>
<evidence type="ECO:0000313" key="2">
    <source>
        <dbReference type="EMBL" id="WNM56625.1"/>
    </source>
</evidence>
<dbReference type="InterPro" id="IPR014509">
    <property type="entry name" value="YjdF-like"/>
</dbReference>
<dbReference type="InterPro" id="IPR058534">
    <property type="entry name" value="YjdF"/>
</dbReference>
<dbReference type="PIRSF" id="PIRSF020606">
    <property type="entry name" value="UCP020606"/>
    <property type="match status" value="1"/>
</dbReference>
<feature type="transmembrane region" description="Helical" evidence="1">
    <location>
        <begin position="140"/>
        <end position="160"/>
    </location>
</feature>
<dbReference type="EMBL" id="CP116967">
    <property type="protein sequence ID" value="WNM56625.1"/>
    <property type="molecule type" value="Genomic_DNA"/>
</dbReference>
<dbReference type="RefSeq" id="WP_312640225.1">
    <property type="nucleotide sequence ID" value="NZ_CP116967.1"/>
</dbReference>
<protein>
    <submittedName>
        <fullName evidence="2">DUF2238 domain-containing protein</fullName>
    </submittedName>
</protein>
<proteinExistence type="predicted"/>
<gene>
    <name evidence="2" type="ORF">PP769_11620</name>
</gene>
<dbReference type="KEGG" id="nall:PP769_11620"/>
<dbReference type="Proteomes" id="UP001302719">
    <property type="component" value="Chromosome"/>
</dbReference>